<gene>
    <name evidence="2" type="ORF">PoB_006238900</name>
</gene>
<name>A0AAV4CVG4_9GAST</name>
<evidence type="ECO:0000256" key="1">
    <source>
        <dbReference type="SAM" id="MobiDB-lite"/>
    </source>
</evidence>
<feature type="region of interest" description="Disordered" evidence="1">
    <location>
        <begin position="30"/>
        <end position="106"/>
    </location>
</feature>
<dbReference type="EMBL" id="BLXT01007005">
    <property type="protein sequence ID" value="GFO35884.1"/>
    <property type="molecule type" value="Genomic_DNA"/>
</dbReference>
<dbReference type="Proteomes" id="UP000735302">
    <property type="component" value="Unassembled WGS sequence"/>
</dbReference>
<organism evidence="2 3">
    <name type="scientific">Plakobranchus ocellatus</name>
    <dbReference type="NCBI Taxonomy" id="259542"/>
    <lineage>
        <taxon>Eukaryota</taxon>
        <taxon>Metazoa</taxon>
        <taxon>Spiralia</taxon>
        <taxon>Lophotrochozoa</taxon>
        <taxon>Mollusca</taxon>
        <taxon>Gastropoda</taxon>
        <taxon>Heterobranchia</taxon>
        <taxon>Euthyneura</taxon>
        <taxon>Panpulmonata</taxon>
        <taxon>Sacoglossa</taxon>
        <taxon>Placobranchoidea</taxon>
        <taxon>Plakobranchidae</taxon>
        <taxon>Plakobranchus</taxon>
    </lineage>
</organism>
<protein>
    <submittedName>
        <fullName evidence="2">Uncharacterized protein</fullName>
    </submittedName>
</protein>
<feature type="compositionally biased region" description="Basic and acidic residues" evidence="1">
    <location>
        <begin position="50"/>
        <end position="63"/>
    </location>
</feature>
<dbReference type="AlphaFoldDB" id="A0AAV4CVG4"/>
<sequence>MWFFHAHLIVYWHIPVRLSKFLREIRGGGQDTLPVKKTIDEQKNAQSDTQGHEDGTGADRKQDGWVTLAEEGTRSRRTRLTSCSGWTKPPRNQVRREKAWRWGTRP</sequence>
<keyword evidence="3" id="KW-1185">Reference proteome</keyword>
<evidence type="ECO:0000313" key="3">
    <source>
        <dbReference type="Proteomes" id="UP000735302"/>
    </source>
</evidence>
<proteinExistence type="predicted"/>
<reference evidence="2 3" key="1">
    <citation type="journal article" date="2021" name="Elife">
        <title>Chloroplast acquisition without the gene transfer in kleptoplastic sea slugs, Plakobranchus ocellatus.</title>
        <authorList>
            <person name="Maeda T."/>
            <person name="Takahashi S."/>
            <person name="Yoshida T."/>
            <person name="Shimamura S."/>
            <person name="Takaki Y."/>
            <person name="Nagai Y."/>
            <person name="Toyoda A."/>
            <person name="Suzuki Y."/>
            <person name="Arimoto A."/>
            <person name="Ishii H."/>
            <person name="Satoh N."/>
            <person name="Nishiyama T."/>
            <person name="Hasebe M."/>
            <person name="Maruyama T."/>
            <person name="Minagawa J."/>
            <person name="Obokata J."/>
            <person name="Shigenobu S."/>
        </authorList>
    </citation>
    <scope>NUCLEOTIDE SEQUENCE [LARGE SCALE GENOMIC DNA]</scope>
</reference>
<comment type="caution">
    <text evidence="2">The sequence shown here is derived from an EMBL/GenBank/DDBJ whole genome shotgun (WGS) entry which is preliminary data.</text>
</comment>
<evidence type="ECO:0000313" key="2">
    <source>
        <dbReference type="EMBL" id="GFO35884.1"/>
    </source>
</evidence>
<accession>A0AAV4CVG4</accession>